<reference evidence="1 2" key="1">
    <citation type="journal article" date="2015" name="Genome Biol. Evol.">
        <title>Phylogenomic analyses indicate that early fungi evolved digesting cell walls of algal ancestors of land plants.</title>
        <authorList>
            <person name="Chang Y."/>
            <person name="Wang S."/>
            <person name="Sekimoto S."/>
            <person name="Aerts A.L."/>
            <person name="Choi C."/>
            <person name="Clum A."/>
            <person name="LaButti K.M."/>
            <person name="Lindquist E.A."/>
            <person name="Yee Ngan C."/>
            <person name="Ohm R.A."/>
            <person name="Salamov A.A."/>
            <person name="Grigoriev I.V."/>
            <person name="Spatafora J.W."/>
            <person name="Berbee M.L."/>
        </authorList>
    </citation>
    <scope>NUCLEOTIDE SEQUENCE [LARGE SCALE GENOMIC DNA]</scope>
    <source>
        <strain evidence="1 2">NRRL 28638</strain>
    </source>
</reference>
<dbReference type="Gene3D" id="3.80.10.10">
    <property type="entry name" value="Ribonuclease Inhibitor"/>
    <property type="match status" value="1"/>
</dbReference>
<evidence type="ECO:0000313" key="2">
    <source>
        <dbReference type="Proteomes" id="UP000070444"/>
    </source>
</evidence>
<dbReference type="Proteomes" id="UP000070444">
    <property type="component" value="Unassembled WGS sequence"/>
</dbReference>
<sequence>MESSKLLDNKQNLAVEDWIIVFKLEEFHSCFNYRELKRLSLACKKIYYSLKPQLQSQIFFSLPVVAKNLVNKGIKGLKNVNSYELLKKFKISVDSISKYVVSIYIEQPPLYPQPYLYLKVFKNLKKLHFYQLDTKISLNNMNLILTRLPRLLELTLDDITINYGEKPRANYLLFSNTLTKLCINNCSWPDYNRYIRRSADNISHLGPYSIVSTRKFPQLVAFEYSSPGWGSDFNPINSILKNNHKLRTLKIDTKHTNQETLDLMDKLPELKRFEFNSLNPFSFDISLKEYYNIPYFLQITKFSYKFIKKSTQTFANIELLLTHFSNLKELSISFEKPILPYLKRGIKNSAKLKKLELVKENIENNALSLKLINRSITHLTLVNFKLKQVDFEDFKKWYALKYIRFKAYNFNTKLGIKIRTLVNLDDFRFSESWKSIDFNHYIVFYKE</sequence>
<name>A0A137P098_CONC2</name>
<organism evidence="1 2">
    <name type="scientific">Conidiobolus coronatus (strain ATCC 28846 / CBS 209.66 / NRRL 28638)</name>
    <name type="common">Delacroixia coronata</name>
    <dbReference type="NCBI Taxonomy" id="796925"/>
    <lineage>
        <taxon>Eukaryota</taxon>
        <taxon>Fungi</taxon>
        <taxon>Fungi incertae sedis</taxon>
        <taxon>Zoopagomycota</taxon>
        <taxon>Entomophthoromycotina</taxon>
        <taxon>Entomophthoromycetes</taxon>
        <taxon>Entomophthorales</taxon>
        <taxon>Ancylistaceae</taxon>
        <taxon>Conidiobolus</taxon>
    </lineage>
</organism>
<evidence type="ECO:0008006" key="3">
    <source>
        <dbReference type="Google" id="ProtNLM"/>
    </source>
</evidence>
<accession>A0A137P098</accession>
<dbReference type="AlphaFoldDB" id="A0A137P098"/>
<keyword evidence="2" id="KW-1185">Reference proteome</keyword>
<proteinExistence type="predicted"/>
<gene>
    <name evidence="1" type="ORF">CONCODRAFT_9342</name>
</gene>
<protein>
    <recommendedName>
        <fullName evidence="3">F-box domain-containing protein</fullName>
    </recommendedName>
</protein>
<evidence type="ECO:0000313" key="1">
    <source>
        <dbReference type="EMBL" id="KXN68412.1"/>
    </source>
</evidence>
<dbReference type="SUPFAM" id="SSF52047">
    <property type="entry name" value="RNI-like"/>
    <property type="match status" value="1"/>
</dbReference>
<dbReference type="EMBL" id="KQ964577">
    <property type="protein sequence ID" value="KXN68412.1"/>
    <property type="molecule type" value="Genomic_DNA"/>
</dbReference>
<dbReference type="InterPro" id="IPR032675">
    <property type="entry name" value="LRR_dom_sf"/>
</dbReference>